<comment type="caution">
    <text evidence="3">The sequence shown here is derived from an EMBL/GenBank/DDBJ whole genome shotgun (WGS) entry which is preliminary data.</text>
</comment>
<accession>A0A399F215</accession>
<feature type="domain" description="Glycosyl transferase family 1" evidence="1">
    <location>
        <begin position="200"/>
        <end position="356"/>
    </location>
</feature>
<name>A0A399F215_9DEIN</name>
<dbReference type="RefSeq" id="WP_119358968.1">
    <property type="nucleotide sequence ID" value="NZ_QWKZ01000004.1"/>
</dbReference>
<evidence type="ECO:0000313" key="3">
    <source>
        <dbReference type="EMBL" id="RIH89746.1"/>
    </source>
</evidence>
<dbReference type="OrthoDB" id="9797829at2"/>
<keyword evidence="3" id="KW-0328">Glycosyltransferase</keyword>
<dbReference type="EMBL" id="QWKZ01000004">
    <property type="protein sequence ID" value="RIH89746.1"/>
    <property type="molecule type" value="Genomic_DNA"/>
</dbReference>
<proteinExistence type="predicted"/>
<keyword evidence="3" id="KW-0808">Transferase</keyword>
<dbReference type="AlphaFoldDB" id="A0A399F215"/>
<dbReference type="GO" id="GO:0016757">
    <property type="term" value="F:glycosyltransferase activity"/>
    <property type="evidence" value="ECO:0007669"/>
    <property type="project" value="UniProtKB-KW"/>
</dbReference>
<dbReference type="CDD" id="cd03811">
    <property type="entry name" value="GT4_GT28_WabH-like"/>
    <property type="match status" value="1"/>
</dbReference>
<feature type="domain" description="Glycosyltransferase subfamily 4-like N-terminal" evidence="2">
    <location>
        <begin position="14"/>
        <end position="179"/>
    </location>
</feature>
<dbReference type="Pfam" id="PF13439">
    <property type="entry name" value="Glyco_transf_4"/>
    <property type="match status" value="1"/>
</dbReference>
<sequence length="382" mass="42754">MRRRILFYLPVLGYGGVERVTQHLAQGLADRYDILIAGQGAEPNHLLAQAPLPPNVTLLPAPTQRAAMKHRAIPTQALRLVRLIQRHRPHLLVSAWPRVHLTVGLAYRLLPSPQRPRWVLTEHNEIQGYLGRGWRAALKAWLLQRWTHRADAYVAVSQKVAQLSGAVYPKARFRVIYNPAITPELEQKAQEPVAHPWFQGQTPVVLSVGRLEAMKDFPTLLQAFRLVLERVPEARLVILGEGVLRKELEALAEGLGLQDKVWMPGFDPNPYRYMARATVFTLSSAYGEASPLVLSEAMYLGKPVVLTRFATALEFVDPEQDGLLVEVGNPEALAQGLVRVLQDPGLQKRLGAQARTKAQARFSVEQAVRNYATLFEELIESA</sequence>
<dbReference type="Proteomes" id="UP000265800">
    <property type="component" value="Unassembled WGS sequence"/>
</dbReference>
<evidence type="ECO:0000259" key="1">
    <source>
        <dbReference type="Pfam" id="PF00534"/>
    </source>
</evidence>
<dbReference type="Pfam" id="PF00534">
    <property type="entry name" value="Glycos_transf_1"/>
    <property type="match status" value="1"/>
</dbReference>
<evidence type="ECO:0000313" key="4">
    <source>
        <dbReference type="Proteomes" id="UP000265800"/>
    </source>
</evidence>
<dbReference type="PANTHER" id="PTHR12526">
    <property type="entry name" value="GLYCOSYLTRANSFERASE"/>
    <property type="match status" value="1"/>
</dbReference>
<reference evidence="3 4" key="1">
    <citation type="submission" date="2018-08" db="EMBL/GenBank/DDBJ databases">
        <title>Meiothermus luteus KCTC 52599 genome sequencing project.</title>
        <authorList>
            <person name="Da Costa M.S."/>
            <person name="Albuquerque L."/>
            <person name="Raposo P."/>
            <person name="Froufe H.J.C."/>
            <person name="Barroso C.S."/>
            <person name="Egas C."/>
        </authorList>
    </citation>
    <scope>NUCLEOTIDE SEQUENCE [LARGE SCALE GENOMIC DNA]</scope>
    <source>
        <strain evidence="3 4">KCTC 52599</strain>
    </source>
</reference>
<dbReference type="SUPFAM" id="SSF53756">
    <property type="entry name" value="UDP-Glycosyltransferase/glycogen phosphorylase"/>
    <property type="match status" value="1"/>
</dbReference>
<dbReference type="EC" id="2.4.1.291" evidence="3"/>
<dbReference type="InterPro" id="IPR028098">
    <property type="entry name" value="Glyco_trans_4-like_N"/>
</dbReference>
<gene>
    <name evidence="3" type="primary">pglJ_2</name>
    <name evidence="3" type="ORF">Mlute_00261</name>
</gene>
<dbReference type="InterPro" id="IPR001296">
    <property type="entry name" value="Glyco_trans_1"/>
</dbReference>
<protein>
    <submittedName>
        <fullName evidence="3">N-acetylgalactosamine-N, N'-diacetylbacillosaminyl-diphospho-undecaprenol 4-alpha-N-acetylgalactosaminyltransferase</fullName>
        <ecNumber evidence="3">2.4.1.291</ecNumber>
    </submittedName>
</protein>
<dbReference type="PANTHER" id="PTHR12526:SF630">
    <property type="entry name" value="GLYCOSYLTRANSFERASE"/>
    <property type="match status" value="1"/>
</dbReference>
<evidence type="ECO:0000259" key="2">
    <source>
        <dbReference type="Pfam" id="PF13439"/>
    </source>
</evidence>
<organism evidence="3 4">
    <name type="scientific">Meiothermus luteus</name>
    <dbReference type="NCBI Taxonomy" id="2026184"/>
    <lineage>
        <taxon>Bacteria</taxon>
        <taxon>Thermotogati</taxon>
        <taxon>Deinococcota</taxon>
        <taxon>Deinococci</taxon>
        <taxon>Thermales</taxon>
        <taxon>Thermaceae</taxon>
        <taxon>Meiothermus</taxon>
    </lineage>
</organism>
<keyword evidence="4" id="KW-1185">Reference proteome</keyword>
<dbReference type="Gene3D" id="3.40.50.2000">
    <property type="entry name" value="Glycogen Phosphorylase B"/>
    <property type="match status" value="2"/>
</dbReference>